<name>A0ABW4MW40_9CAUL</name>
<reference evidence="2" key="1">
    <citation type="journal article" date="2019" name="Int. J. Syst. Evol. Microbiol.">
        <title>The Global Catalogue of Microorganisms (GCM) 10K type strain sequencing project: providing services to taxonomists for standard genome sequencing and annotation.</title>
        <authorList>
            <consortium name="The Broad Institute Genomics Platform"/>
            <consortium name="The Broad Institute Genome Sequencing Center for Infectious Disease"/>
            <person name="Wu L."/>
            <person name="Ma J."/>
        </authorList>
    </citation>
    <scope>NUCLEOTIDE SEQUENCE [LARGE SCALE GENOMIC DNA]</scope>
    <source>
        <strain evidence="2">DFY28</strain>
    </source>
</reference>
<evidence type="ECO:0008006" key="3">
    <source>
        <dbReference type="Google" id="ProtNLM"/>
    </source>
</evidence>
<dbReference type="RefSeq" id="WP_377281258.1">
    <property type="nucleotide sequence ID" value="NZ_JBHRSI010000003.1"/>
</dbReference>
<proteinExistence type="predicted"/>
<protein>
    <recommendedName>
        <fullName evidence="3">HTH cro/C1-type domain-containing protein</fullName>
    </recommendedName>
</protein>
<accession>A0ABW4MW40</accession>
<keyword evidence="2" id="KW-1185">Reference proteome</keyword>
<evidence type="ECO:0000313" key="2">
    <source>
        <dbReference type="Proteomes" id="UP001597237"/>
    </source>
</evidence>
<organism evidence="1 2">
    <name type="scientific">Phenylobacterium terrae</name>
    <dbReference type="NCBI Taxonomy" id="2665495"/>
    <lineage>
        <taxon>Bacteria</taxon>
        <taxon>Pseudomonadati</taxon>
        <taxon>Pseudomonadota</taxon>
        <taxon>Alphaproteobacteria</taxon>
        <taxon>Caulobacterales</taxon>
        <taxon>Caulobacteraceae</taxon>
        <taxon>Phenylobacterium</taxon>
    </lineage>
</organism>
<dbReference type="EMBL" id="JBHUEY010000001">
    <property type="protein sequence ID" value="MFD1781909.1"/>
    <property type="molecule type" value="Genomic_DNA"/>
</dbReference>
<dbReference type="InterPro" id="IPR001387">
    <property type="entry name" value="Cro/C1-type_HTH"/>
</dbReference>
<dbReference type="CDD" id="cd00093">
    <property type="entry name" value="HTH_XRE"/>
    <property type="match status" value="1"/>
</dbReference>
<evidence type="ECO:0000313" key="1">
    <source>
        <dbReference type="EMBL" id="MFD1781909.1"/>
    </source>
</evidence>
<dbReference type="Gene3D" id="1.10.260.40">
    <property type="entry name" value="lambda repressor-like DNA-binding domains"/>
    <property type="match status" value="1"/>
</dbReference>
<sequence>MAKNDELTPELCRLGRLRLGWTVDKLAIAAGLAPQTVAKFELAGCRPRSGTVIALRKTLRTAGAFAPGARP</sequence>
<gene>
    <name evidence="1" type="ORF">ACFSC0_00750</name>
</gene>
<dbReference type="Proteomes" id="UP001597237">
    <property type="component" value="Unassembled WGS sequence"/>
</dbReference>
<comment type="caution">
    <text evidence="1">The sequence shown here is derived from an EMBL/GenBank/DDBJ whole genome shotgun (WGS) entry which is preliminary data.</text>
</comment>
<dbReference type="SUPFAM" id="SSF47413">
    <property type="entry name" value="lambda repressor-like DNA-binding domains"/>
    <property type="match status" value="1"/>
</dbReference>
<dbReference type="InterPro" id="IPR010982">
    <property type="entry name" value="Lambda_DNA-bd_dom_sf"/>
</dbReference>